<evidence type="ECO:0000256" key="1">
    <source>
        <dbReference type="SAM" id="SignalP"/>
    </source>
</evidence>
<evidence type="ECO:0000313" key="2">
    <source>
        <dbReference type="EMBL" id="SIQ77339.1"/>
    </source>
</evidence>
<dbReference type="AlphaFoldDB" id="A0A8G2FE23"/>
<sequence>MNKMTTITVLAVALGLAMPLIAQAAPSPTHHDQLVQKINNAYGTQFATSAPSVTASGSNR</sequence>
<keyword evidence="1" id="KW-0732">Signal</keyword>
<dbReference type="Proteomes" id="UP000186308">
    <property type="component" value="Unassembled WGS sequence"/>
</dbReference>
<feature type="chain" id="PRO_5034395391" evidence="1">
    <location>
        <begin position="25"/>
        <end position="60"/>
    </location>
</feature>
<gene>
    <name evidence="2" type="ORF">SAMN05421828_10949</name>
</gene>
<proteinExistence type="predicted"/>
<keyword evidence="3" id="KW-1185">Reference proteome</keyword>
<dbReference type="EMBL" id="FTNE01000009">
    <property type="protein sequence ID" value="SIQ77339.1"/>
    <property type="molecule type" value="Genomic_DNA"/>
</dbReference>
<accession>A0A8G2FE23</accession>
<name>A0A8G2FE23_ACIRU</name>
<organism evidence="2 3">
    <name type="scientific">Acidiphilium rubrum</name>
    <dbReference type="NCBI Taxonomy" id="526"/>
    <lineage>
        <taxon>Bacteria</taxon>
        <taxon>Pseudomonadati</taxon>
        <taxon>Pseudomonadota</taxon>
        <taxon>Alphaproteobacteria</taxon>
        <taxon>Acetobacterales</taxon>
        <taxon>Acidocellaceae</taxon>
        <taxon>Acidiphilium</taxon>
    </lineage>
</organism>
<evidence type="ECO:0000313" key="3">
    <source>
        <dbReference type="Proteomes" id="UP000186308"/>
    </source>
</evidence>
<comment type="caution">
    <text evidence="2">The sequence shown here is derived from an EMBL/GenBank/DDBJ whole genome shotgun (WGS) entry which is preliminary data.</text>
</comment>
<reference evidence="2 3" key="1">
    <citation type="submission" date="2017-01" db="EMBL/GenBank/DDBJ databases">
        <authorList>
            <person name="Varghese N."/>
            <person name="Submissions S."/>
        </authorList>
    </citation>
    <scope>NUCLEOTIDE SEQUENCE [LARGE SCALE GENOMIC DNA]</scope>
    <source>
        <strain evidence="2 3">ATCC 35905</strain>
    </source>
</reference>
<feature type="signal peptide" evidence="1">
    <location>
        <begin position="1"/>
        <end position="24"/>
    </location>
</feature>
<dbReference type="RefSeq" id="WP_029311065.1">
    <property type="nucleotide sequence ID" value="NZ_FTNE01000009.1"/>
</dbReference>
<protein>
    <submittedName>
        <fullName evidence="2">Uncharacterized protein</fullName>
    </submittedName>
</protein>